<keyword evidence="3" id="KW-1185">Reference proteome</keyword>
<sequence length="197" mass="21330">MTAKKKATEEATEAQEKTGRTKEGNAKFLSTAAVNAAVVIGPYANDLGEHDLGELIEELRSRFEKVGNGDLSQCENMLIGQAAALQAIFGNLARRAIQQDSLTQFDRFLSLALKAQNQCRCTLQALAEFKNPPVVFARQANFAANQQVNNAVSTPASHARETKNEQSKLLEQTHGERLDTGTKTTAIGIDTKLAALD</sequence>
<feature type="region of interest" description="Disordered" evidence="1">
    <location>
        <begin position="1"/>
        <end position="23"/>
    </location>
</feature>
<organism evidence="2 3">
    <name type="scientific">Candidatus Methylobacter favarea</name>
    <dbReference type="NCBI Taxonomy" id="2707345"/>
    <lineage>
        <taxon>Bacteria</taxon>
        <taxon>Pseudomonadati</taxon>
        <taxon>Pseudomonadota</taxon>
        <taxon>Gammaproteobacteria</taxon>
        <taxon>Methylococcales</taxon>
        <taxon>Methylococcaceae</taxon>
        <taxon>Methylobacter</taxon>
    </lineage>
</organism>
<protein>
    <submittedName>
        <fullName evidence="2">Uncharacterized protein</fullName>
    </submittedName>
</protein>
<evidence type="ECO:0000313" key="2">
    <source>
        <dbReference type="EMBL" id="CAA9892679.1"/>
    </source>
</evidence>
<evidence type="ECO:0000313" key="3">
    <source>
        <dbReference type="Proteomes" id="UP000494216"/>
    </source>
</evidence>
<accession>A0A8S0Y714</accession>
<dbReference type="AlphaFoldDB" id="A0A8S0Y714"/>
<evidence type="ECO:0000256" key="1">
    <source>
        <dbReference type="SAM" id="MobiDB-lite"/>
    </source>
</evidence>
<feature type="region of interest" description="Disordered" evidence="1">
    <location>
        <begin position="152"/>
        <end position="175"/>
    </location>
</feature>
<dbReference type="Proteomes" id="UP000494216">
    <property type="component" value="Unassembled WGS sequence"/>
</dbReference>
<dbReference type="EMBL" id="CADCXN010000112">
    <property type="protein sequence ID" value="CAA9892679.1"/>
    <property type="molecule type" value="Genomic_DNA"/>
</dbReference>
<dbReference type="RefSeq" id="WP_174627423.1">
    <property type="nucleotide sequence ID" value="NZ_CADCXN010000112.1"/>
</dbReference>
<name>A0A8S0Y714_9GAMM</name>
<proteinExistence type="predicted"/>
<gene>
    <name evidence="2" type="ORF">METHB2_790013</name>
</gene>
<reference evidence="2 3" key="1">
    <citation type="submission" date="2020-02" db="EMBL/GenBank/DDBJ databases">
        <authorList>
            <person name="Hogendoorn C."/>
        </authorList>
    </citation>
    <scope>NUCLEOTIDE SEQUENCE [LARGE SCALE GENOMIC DNA]</scope>
    <source>
        <strain evidence="2">METHB21</strain>
    </source>
</reference>
<feature type="compositionally biased region" description="Basic and acidic residues" evidence="1">
    <location>
        <begin position="158"/>
        <end position="175"/>
    </location>
</feature>
<comment type="caution">
    <text evidence="2">The sequence shown here is derived from an EMBL/GenBank/DDBJ whole genome shotgun (WGS) entry which is preliminary data.</text>
</comment>